<evidence type="ECO:0000313" key="3">
    <source>
        <dbReference type="Proteomes" id="UP000230750"/>
    </source>
</evidence>
<keyword evidence="3" id="KW-1185">Reference proteome</keyword>
<name>A0A2G8JPJ7_STIJA</name>
<gene>
    <name evidence="2" type="ORF">BSL78_25511</name>
</gene>
<dbReference type="PANTHER" id="PTHR23022:SF135">
    <property type="entry name" value="SI:DKEY-77F5.3"/>
    <property type="match status" value="1"/>
</dbReference>
<dbReference type="InterPro" id="IPR052338">
    <property type="entry name" value="Transposase_5"/>
</dbReference>
<evidence type="ECO:0000259" key="1">
    <source>
        <dbReference type="Pfam" id="PF13358"/>
    </source>
</evidence>
<dbReference type="GO" id="GO:0003676">
    <property type="term" value="F:nucleic acid binding"/>
    <property type="evidence" value="ECO:0007669"/>
    <property type="project" value="InterPro"/>
</dbReference>
<proteinExistence type="predicted"/>
<dbReference type="SUPFAM" id="SSF46689">
    <property type="entry name" value="Homeodomain-like"/>
    <property type="match status" value="1"/>
</dbReference>
<dbReference type="STRING" id="307972.A0A2G8JPJ7"/>
<organism evidence="2 3">
    <name type="scientific">Stichopus japonicus</name>
    <name type="common">Sea cucumber</name>
    <dbReference type="NCBI Taxonomy" id="307972"/>
    <lineage>
        <taxon>Eukaryota</taxon>
        <taxon>Metazoa</taxon>
        <taxon>Echinodermata</taxon>
        <taxon>Eleutherozoa</taxon>
        <taxon>Echinozoa</taxon>
        <taxon>Holothuroidea</taxon>
        <taxon>Aspidochirotacea</taxon>
        <taxon>Aspidochirotida</taxon>
        <taxon>Stichopodidae</taxon>
        <taxon>Apostichopus</taxon>
    </lineage>
</organism>
<dbReference type="AlphaFoldDB" id="A0A2G8JPJ7"/>
<evidence type="ECO:0000313" key="2">
    <source>
        <dbReference type="EMBL" id="PIK37640.1"/>
    </source>
</evidence>
<dbReference type="OrthoDB" id="6021633at2759"/>
<protein>
    <submittedName>
        <fullName evidence="2">Transposable element Tcb2 transposase</fullName>
    </submittedName>
</protein>
<feature type="domain" description="Tc1-like transposase DDE" evidence="1">
    <location>
        <begin position="152"/>
        <end position="298"/>
    </location>
</feature>
<dbReference type="Gene3D" id="3.30.420.10">
    <property type="entry name" value="Ribonuclease H-like superfamily/Ribonuclease H"/>
    <property type="match status" value="1"/>
</dbReference>
<dbReference type="InterPro" id="IPR038717">
    <property type="entry name" value="Tc1-like_DDE_dom"/>
</dbReference>
<dbReference type="InterPro" id="IPR036397">
    <property type="entry name" value="RNaseH_sf"/>
</dbReference>
<comment type="caution">
    <text evidence="2">The sequence shown here is derived from an EMBL/GenBank/DDBJ whole genome shotgun (WGS) entry which is preliminary data.</text>
</comment>
<reference evidence="2 3" key="1">
    <citation type="journal article" date="2017" name="PLoS Biol.">
        <title>The sea cucumber genome provides insights into morphological evolution and visceral regeneration.</title>
        <authorList>
            <person name="Zhang X."/>
            <person name="Sun L."/>
            <person name="Yuan J."/>
            <person name="Sun Y."/>
            <person name="Gao Y."/>
            <person name="Zhang L."/>
            <person name="Li S."/>
            <person name="Dai H."/>
            <person name="Hamel J.F."/>
            <person name="Liu C."/>
            <person name="Yu Y."/>
            <person name="Liu S."/>
            <person name="Lin W."/>
            <person name="Guo K."/>
            <person name="Jin S."/>
            <person name="Xu P."/>
            <person name="Storey K.B."/>
            <person name="Huan P."/>
            <person name="Zhang T."/>
            <person name="Zhou Y."/>
            <person name="Zhang J."/>
            <person name="Lin C."/>
            <person name="Li X."/>
            <person name="Xing L."/>
            <person name="Huo D."/>
            <person name="Sun M."/>
            <person name="Wang L."/>
            <person name="Mercier A."/>
            <person name="Li F."/>
            <person name="Yang H."/>
            <person name="Xiang J."/>
        </authorList>
    </citation>
    <scope>NUCLEOTIDE SEQUENCE [LARGE SCALE GENOMIC DNA]</scope>
    <source>
        <strain evidence="2">Shaxun</strain>
        <tissue evidence="2">Muscle</tissue>
    </source>
</reference>
<dbReference type="InterPro" id="IPR009057">
    <property type="entry name" value="Homeodomain-like_sf"/>
</dbReference>
<dbReference type="PANTHER" id="PTHR23022">
    <property type="entry name" value="TRANSPOSABLE ELEMENT-RELATED"/>
    <property type="match status" value="1"/>
</dbReference>
<dbReference type="Proteomes" id="UP000230750">
    <property type="component" value="Unassembled WGS sequence"/>
</dbReference>
<accession>A0A2G8JPJ7</accession>
<dbReference type="Pfam" id="PF13358">
    <property type="entry name" value="DDE_3"/>
    <property type="match status" value="1"/>
</dbReference>
<sequence length="339" mass="39369">MARLSLTLRREIVNLSRLGNSISKIRAILAEKGYVVDPKTVKNLLQKWETHGTIRDLPRRRPLPKFGPLHLRTMDKLIDANREITSIGIQRKLREENLTISTSSIRRVRQKKLNWVCTKPRYAQLIRRVNQTARLEYAIRCIENKETFANAIFTDECSVELDHTAKLQFRRKGEAPELIGRPKHPTKVHVWAGISVRGATDIVIFDGIMRSEFYCQELLQNGLLPFVRKAFPDGGYRFIQDNDPKHTSGFTKSFMVANQIPWWPTPAESPDLNPIEMLWHELKHCLRSELKPYTLDDLKRMITFFWKDRVTPEKCQKYIGHIQKVLPVVLEVEGKATGH</sequence>
<dbReference type="EMBL" id="MRZV01001472">
    <property type="protein sequence ID" value="PIK37640.1"/>
    <property type="molecule type" value="Genomic_DNA"/>
</dbReference>